<keyword evidence="1" id="KW-0472">Membrane</keyword>
<evidence type="ECO:0000313" key="3">
    <source>
        <dbReference type="Proteomes" id="UP001499979"/>
    </source>
</evidence>
<evidence type="ECO:0008006" key="4">
    <source>
        <dbReference type="Google" id="ProtNLM"/>
    </source>
</evidence>
<keyword evidence="3" id="KW-1185">Reference proteome</keyword>
<dbReference type="RefSeq" id="WP_343906580.1">
    <property type="nucleotide sequence ID" value="NZ_BAAAJE010000004.1"/>
</dbReference>
<keyword evidence="1" id="KW-0812">Transmembrane</keyword>
<name>A0ABN1UAI3_9ACTN</name>
<dbReference type="Proteomes" id="UP001499979">
    <property type="component" value="Unassembled WGS sequence"/>
</dbReference>
<protein>
    <recommendedName>
        <fullName evidence="4">LPXTG cell wall anchor domain-containing protein</fullName>
    </recommendedName>
</protein>
<keyword evidence="1" id="KW-1133">Transmembrane helix</keyword>
<proteinExistence type="predicted"/>
<comment type="caution">
    <text evidence="2">The sequence shown here is derived from an EMBL/GenBank/DDBJ whole genome shotgun (WGS) entry which is preliminary data.</text>
</comment>
<accession>A0ABN1UAI3</accession>
<dbReference type="EMBL" id="BAAAJE010000004">
    <property type="protein sequence ID" value="GAA1133557.1"/>
    <property type="molecule type" value="Genomic_DNA"/>
</dbReference>
<sequence>MVWAAGGAGTDGQHHPNERSYPMLWTILIILAIIALVLFILGRVRGGRGV</sequence>
<evidence type="ECO:0000256" key="1">
    <source>
        <dbReference type="SAM" id="Phobius"/>
    </source>
</evidence>
<evidence type="ECO:0000313" key="2">
    <source>
        <dbReference type="EMBL" id="GAA1133557.1"/>
    </source>
</evidence>
<reference evidence="2 3" key="1">
    <citation type="journal article" date="2019" name="Int. J. Syst. Evol. Microbiol.">
        <title>The Global Catalogue of Microorganisms (GCM) 10K type strain sequencing project: providing services to taxonomists for standard genome sequencing and annotation.</title>
        <authorList>
            <consortium name="The Broad Institute Genomics Platform"/>
            <consortium name="The Broad Institute Genome Sequencing Center for Infectious Disease"/>
            <person name="Wu L."/>
            <person name="Ma J."/>
        </authorList>
    </citation>
    <scope>NUCLEOTIDE SEQUENCE [LARGE SCALE GENOMIC DNA]</scope>
    <source>
        <strain evidence="2 3">JCM 11813</strain>
    </source>
</reference>
<gene>
    <name evidence="2" type="ORF">GCM10009606_12140</name>
</gene>
<organism evidence="2 3">
    <name type="scientific">Nocardioides aquiterrae</name>
    <dbReference type="NCBI Taxonomy" id="203799"/>
    <lineage>
        <taxon>Bacteria</taxon>
        <taxon>Bacillati</taxon>
        <taxon>Actinomycetota</taxon>
        <taxon>Actinomycetes</taxon>
        <taxon>Propionibacteriales</taxon>
        <taxon>Nocardioidaceae</taxon>
        <taxon>Nocardioides</taxon>
    </lineage>
</organism>
<feature type="transmembrane region" description="Helical" evidence="1">
    <location>
        <begin position="23"/>
        <end position="41"/>
    </location>
</feature>